<dbReference type="Gene3D" id="2.130.10.10">
    <property type="entry name" value="YVTN repeat-like/Quinoprotein amine dehydrogenase"/>
    <property type="match status" value="1"/>
</dbReference>
<reference evidence="4" key="1">
    <citation type="submission" date="2025-08" db="UniProtKB">
        <authorList>
            <consortium name="RefSeq"/>
        </authorList>
    </citation>
    <scope>IDENTIFICATION</scope>
</reference>
<dbReference type="RefSeq" id="WP_028311957.1">
    <property type="nucleotide sequence ID" value="NZ_AXWS01000014.1"/>
</dbReference>
<evidence type="ECO:0000313" key="4">
    <source>
        <dbReference type="RefSeq" id="WP_028311957.1"/>
    </source>
</evidence>
<proteinExistence type="predicted"/>
<evidence type="ECO:0000313" key="3">
    <source>
        <dbReference type="Proteomes" id="UP000675920"/>
    </source>
</evidence>
<dbReference type="Pfam" id="PF13449">
    <property type="entry name" value="Phytase-like"/>
    <property type="match status" value="1"/>
</dbReference>
<dbReference type="InterPro" id="IPR027372">
    <property type="entry name" value="Phytase-like_dom"/>
</dbReference>
<dbReference type="InterPro" id="IPR015943">
    <property type="entry name" value="WD40/YVTN_repeat-like_dom_sf"/>
</dbReference>
<sequence length="456" mass="47803">MRKTSLALAAALALGTLCAAPAQAIDLIAIGKLSATASDFSGQTGTLENGVRGDLLGGIGSGLAWIGGTRFLALPDRGPNATSWNSSLDDTSSYIPRFHELDLVLEQRADAATGLPFTLTPSLVNTTLLYSRGALKYGGTVGGHAAVPAKNDATHFYFSGRSDNFDPATSSASSADARLDPEGIRLSRDGRVVYISDEYGPYVYAFDRASGGRGRVITLPANLAIAGKAATGAAEIAGNTSGRVANKGMEGLAISPDGKVLWGFMQSPLIQDGGDGGRMNRIVRIDLASGATKQFAYDNWLADKSKAYNSSELLALNDHELLVLERDGKGLGDDSKAVVKRIYKVDTTGATDVSKLEGEAALKAVAMPKTLFLDIFSKLVAAGIGERDIPAKLEGMTFGQDVVIGGKVRHTLYVGNDNDFLATAPGGRANPNQWFVFAFDDADLGGSPFVNQIFGN</sequence>
<dbReference type="PANTHER" id="PTHR37957">
    <property type="entry name" value="BLR7070 PROTEIN"/>
    <property type="match status" value="1"/>
</dbReference>
<dbReference type="AlphaFoldDB" id="A0A8B6X4Y4"/>
<dbReference type="PANTHER" id="PTHR37957:SF1">
    <property type="entry name" value="PHYTASE-LIKE DOMAIN-CONTAINING PROTEIN"/>
    <property type="match status" value="1"/>
</dbReference>
<feature type="signal peptide" evidence="1">
    <location>
        <begin position="1"/>
        <end position="24"/>
    </location>
</feature>
<evidence type="ECO:0000256" key="1">
    <source>
        <dbReference type="SAM" id="SignalP"/>
    </source>
</evidence>
<dbReference type="OrthoDB" id="384721at2"/>
<name>A0A8B6X4Y4_9BURK</name>
<keyword evidence="1" id="KW-0732">Signal</keyword>
<keyword evidence="3" id="KW-1185">Reference proteome</keyword>
<dbReference type="Proteomes" id="UP000675920">
    <property type="component" value="Unplaced"/>
</dbReference>
<accession>A0A8B6X4Y4</accession>
<evidence type="ECO:0000259" key="2">
    <source>
        <dbReference type="Pfam" id="PF13449"/>
    </source>
</evidence>
<feature type="domain" description="Phytase-like" evidence="2">
    <location>
        <begin position="56"/>
        <end position="420"/>
    </location>
</feature>
<protein>
    <submittedName>
        <fullName evidence="4">Esterase-like activity of phytase family protein</fullName>
    </submittedName>
</protein>
<dbReference type="SUPFAM" id="SSF63825">
    <property type="entry name" value="YWTD domain"/>
    <property type="match status" value="1"/>
</dbReference>
<feature type="chain" id="PRO_5034543828" evidence="1">
    <location>
        <begin position="25"/>
        <end position="456"/>
    </location>
</feature>
<organism evidence="3 4">
    <name type="scientific">Derxia gummosa DSM 723</name>
    <dbReference type="NCBI Taxonomy" id="1121388"/>
    <lineage>
        <taxon>Bacteria</taxon>
        <taxon>Pseudomonadati</taxon>
        <taxon>Pseudomonadota</taxon>
        <taxon>Betaproteobacteria</taxon>
        <taxon>Burkholderiales</taxon>
        <taxon>Alcaligenaceae</taxon>
        <taxon>Derxia</taxon>
    </lineage>
</organism>